<accession>A0A8X7TWT5</accession>
<proteinExistence type="predicted"/>
<comment type="caution">
    <text evidence="1">The sequence shown here is derived from an EMBL/GenBank/DDBJ whole genome shotgun (WGS) entry which is preliminary data.</text>
</comment>
<reference evidence="1 2" key="1">
    <citation type="submission" date="2020-02" db="EMBL/GenBank/DDBJ databases">
        <authorList>
            <person name="Ma Q."/>
            <person name="Huang Y."/>
            <person name="Song X."/>
            <person name="Pei D."/>
        </authorList>
    </citation>
    <scope>NUCLEOTIDE SEQUENCE [LARGE SCALE GENOMIC DNA]</scope>
    <source>
        <strain evidence="1">Sxm20200214</strain>
        <tissue evidence="1">Leaf</tissue>
    </source>
</reference>
<evidence type="ECO:0000313" key="2">
    <source>
        <dbReference type="Proteomes" id="UP000886595"/>
    </source>
</evidence>
<gene>
    <name evidence="1" type="ORF">Bca52824_075705</name>
</gene>
<keyword evidence="2" id="KW-1185">Reference proteome</keyword>
<dbReference type="AlphaFoldDB" id="A0A8X7TWT5"/>
<evidence type="ECO:0000313" key="1">
    <source>
        <dbReference type="EMBL" id="KAG2256411.1"/>
    </source>
</evidence>
<protein>
    <submittedName>
        <fullName evidence="1">Uncharacterized protein</fullName>
    </submittedName>
</protein>
<dbReference type="EMBL" id="JAAMPC010000015">
    <property type="protein sequence ID" value="KAG2256411.1"/>
    <property type="molecule type" value="Genomic_DNA"/>
</dbReference>
<sequence>MALFICLNPPSTIYLECDLHARPWNLDYKKTGRVRYSRRRKAVATEERRIKAMRDQPCPCSSSSHIQATGFYADTAEGAEMYKVIKETTNHPRVKFTDFECGLVGALKNCVVSAVA</sequence>
<name>A0A8X7TWT5_BRACI</name>
<dbReference type="Proteomes" id="UP000886595">
    <property type="component" value="Unassembled WGS sequence"/>
</dbReference>
<organism evidence="1 2">
    <name type="scientific">Brassica carinata</name>
    <name type="common">Ethiopian mustard</name>
    <name type="synonym">Abyssinian cabbage</name>
    <dbReference type="NCBI Taxonomy" id="52824"/>
    <lineage>
        <taxon>Eukaryota</taxon>
        <taxon>Viridiplantae</taxon>
        <taxon>Streptophyta</taxon>
        <taxon>Embryophyta</taxon>
        <taxon>Tracheophyta</taxon>
        <taxon>Spermatophyta</taxon>
        <taxon>Magnoliopsida</taxon>
        <taxon>eudicotyledons</taxon>
        <taxon>Gunneridae</taxon>
        <taxon>Pentapetalae</taxon>
        <taxon>rosids</taxon>
        <taxon>malvids</taxon>
        <taxon>Brassicales</taxon>
        <taxon>Brassicaceae</taxon>
        <taxon>Brassiceae</taxon>
        <taxon>Brassica</taxon>
    </lineage>
</organism>